<evidence type="ECO:0000313" key="2">
    <source>
        <dbReference type="EMBL" id="MDI5962008.1"/>
    </source>
</evidence>
<accession>A0ABT6VU52</accession>
<feature type="region of interest" description="Disordered" evidence="1">
    <location>
        <begin position="195"/>
        <end position="244"/>
    </location>
</feature>
<reference evidence="2 3" key="1">
    <citation type="submission" date="2023-05" db="EMBL/GenBank/DDBJ databases">
        <title>Streptantibioticus silvisoli sp. nov., acidotolerant actinomycetes 1 from pine litter.</title>
        <authorList>
            <person name="Swiecimska M."/>
            <person name="Golinska P."/>
            <person name="Sangal V."/>
            <person name="Wachnowicz B."/>
            <person name="Goodfellow M."/>
        </authorList>
    </citation>
    <scope>NUCLEOTIDE SEQUENCE [LARGE SCALE GENOMIC DNA]</scope>
    <source>
        <strain evidence="2 3">SL54</strain>
    </source>
</reference>
<proteinExistence type="predicted"/>
<name>A0ABT6VU52_9ACTN</name>
<organism evidence="2 3">
    <name type="scientific">Streptantibioticus silvisoli</name>
    <dbReference type="NCBI Taxonomy" id="2705255"/>
    <lineage>
        <taxon>Bacteria</taxon>
        <taxon>Bacillati</taxon>
        <taxon>Actinomycetota</taxon>
        <taxon>Actinomycetes</taxon>
        <taxon>Kitasatosporales</taxon>
        <taxon>Streptomycetaceae</taxon>
        <taxon>Streptantibioticus</taxon>
    </lineage>
</organism>
<evidence type="ECO:0000256" key="1">
    <source>
        <dbReference type="SAM" id="MobiDB-lite"/>
    </source>
</evidence>
<dbReference type="Proteomes" id="UP001156398">
    <property type="component" value="Unassembled WGS sequence"/>
</dbReference>
<sequence length="244" mass="26426">MTRDEAAPARRAEPYYTRAMRMRNSKISADIPLPDAEAWKNRPRHRPNDLPRLLAEAAAELHRVLSTADHPGPLPAPDGILGFGPRAIEGVVRLLRPLGALPEERLEHAARHLTRRGTRRETVWLGLALLDGRVYGYDRSVLTRLASLEPVAPQAIRTLARSGPQALPHLLDLREPLTGPAERALTQALSEVLPDAPPEAPAQALTRALAQPPARAQATLRDPLPDGGSSRHADPSGPSGPVPI</sequence>
<protein>
    <submittedName>
        <fullName evidence="2">Uncharacterized protein</fullName>
    </submittedName>
</protein>
<dbReference type="EMBL" id="JAAGKO020000004">
    <property type="protein sequence ID" value="MDI5962008.1"/>
    <property type="molecule type" value="Genomic_DNA"/>
</dbReference>
<evidence type="ECO:0000313" key="3">
    <source>
        <dbReference type="Proteomes" id="UP001156398"/>
    </source>
</evidence>
<feature type="compositionally biased region" description="Low complexity" evidence="1">
    <location>
        <begin position="201"/>
        <end position="221"/>
    </location>
</feature>
<dbReference type="RefSeq" id="WP_271325541.1">
    <property type="nucleotide sequence ID" value="NZ_JAAGKO020000004.1"/>
</dbReference>
<comment type="caution">
    <text evidence="2">The sequence shown here is derived from an EMBL/GenBank/DDBJ whole genome shotgun (WGS) entry which is preliminary data.</text>
</comment>
<keyword evidence="3" id="KW-1185">Reference proteome</keyword>
<gene>
    <name evidence="2" type="ORF">POF43_004585</name>
</gene>